<dbReference type="Pfam" id="PF03883">
    <property type="entry name" value="H2O2_YaaD"/>
    <property type="match status" value="1"/>
</dbReference>
<dbReference type="PANTHER" id="PTHR30283:SF4">
    <property type="entry name" value="PEROXIDE STRESS RESISTANCE PROTEIN YAAA"/>
    <property type="match status" value="1"/>
</dbReference>
<dbReference type="Proteomes" id="UP000076661">
    <property type="component" value="Unassembled WGS sequence"/>
</dbReference>
<dbReference type="GO" id="GO:0033194">
    <property type="term" value="P:response to hydroperoxide"/>
    <property type="evidence" value="ECO:0007669"/>
    <property type="project" value="TreeGrafter"/>
</dbReference>
<dbReference type="AlphaFoldDB" id="A0A161YFA7"/>
<evidence type="ECO:0000313" key="3">
    <source>
        <dbReference type="Proteomes" id="UP000076661"/>
    </source>
</evidence>
<sequence length="259" mass="28869">MITVISPAKNLDYDSSAPTERHTFPELLTHSEALISVCRDLSPQEIGSLMKISDKLAGLNAARFAQWSQPFTADNAKQAVFAFNGDVYAGLEATTLSEEAIDYTQKHLRILSGLYGVLKPLDLMQAYRLEMGTKLANSRGKNLYEFWGSVIAEKLNETLAESGASALINLASNEYFKAVDKKALKADIITPIFKDCKNGQYKVISFYAKKARGMMARYIMENKVQDLESLKAFDVAGYYFSEEATIKANEPVFLREEQS</sequence>
<dbReference type="PATRIC" id="fig|1365257.3.peg.5203"/>
<proteinExistence type="inferred from homology"/>
<organism evidence="2 3">
    <name type="scientific">Pseudoalteromonas luteoviolacea S4060-1</name>
    <dbReference type="NCBI Taxonomy" id="1365257"/>
    <lineage>
        <taxon>Bacteria</taxon>
        <taxon>Pseudomonadati</taxon>
        <taxon>Pseudomonadota</taxon>
        <taxon>Gammaproteobacteria</taxon>
        <taxon>Alteromonadales</taxon>
        <taxon>Pseudoalteromonadaceae</taxon>
        <taxon>Pseudoalteromonas</taxon>
    </lineage>
</organism>
<dbReference type="NCBIfam" id="NF002542">
    <property type="entry name" value="PRK02101.1-3"/>
    <property type="match status" value="1"/>
</dbReference>
<reference evidence="2 3" key="1">
    <citation type="submission" date="2013-07" db="EMBL/GenBank/DDBJ databases">
        <title>Comparative Genomic and Metabolomic Analysis of Twelve Strains of Pseudoalteromonas luteoviolacea.</title>
        <authorList>
            <person name="Vynne N.G."/>
            <person name="Mansson M."/>
            <person name="Gram L."/>
        </authorList>
    </citation>
    <scope>NUCLEOTIDE SEQUENCE [LARGE SCALE GENOMIC DNA]</scope>
    <source>
        <strain evidence="2 3">S4060-1</strain>
    </source>
</reference>
<gene>
    <name evidence="2" type="ORF">N478_08945</name>
</gene>
<evidence type="ECO:0000313" key="2">
    <source>
        <dbReference type="EMBL" id="KZN58946.1"/>
    </source>
</evidence>
<comment type="similarity">
    <text evidence="1">Belongs to the UPF0246 family.</text>
</comment>
<dbReference type="InterPro" id="IPR005583">
    <property type="entry name" value="YaaA"/>
</dbReference>
<dbReference type="NCBIfam" id="NF002541">
    <property type="entry name" value="PRK02101.1-1"/>
    <property type="match status" value="1"/>
</dbReference>
<dbReference type="EMBL" id="AUXX01000074">
    <property type="protein sequence ID" value="KZN58946.1"/>
    <property type="molecule type" value="Genomic_DNA"/>
</dbReference>
<dbReference type="RefSeq" id="WP_063383198.1">
    <property type="nucleotide sequence ID" value="NZ_AUXX01000074.1"/>
</dbReference>
<accession>A0A161YFA7</accession>
<protein>
    <recommendedName>
        <fullName evidence="1">UPF0246 protein N478_08945</fullName>
    </recommendedName>
</protein>
<dbReference type="HAMAP" id="MF_00652">
    <property type="entry name" value="UPF0246"/>
    <property type="match status" value="1"/>
</dbReference>
<name>A0A161YFA7_9GAMM</name>
<evidence type="ECO:0000256" key="1">
    <source>
        <dbReference type="HAMAP-Rule" id="MF_00652"/>
    </source>
</evidence>
<comment type="caution">
    <text evidence="2">The sequence shown here is derived from an EMBL/GenBank/DDBJ whole genome shotgun (WGS) entry which is preliminary data.</text>
</comment>
<dbReference type="GO" id="GO:0005829">
    <property type="term" value="C:cytosol"/>
    <property type="evidence" value="ECO:0007669"/>
    <property type="project" value="TreeGrafter"/>
</dbReference>
<dbReference type="PANTHER" id="PTHR30283">
    <property type="entry name" value="PEROXIDE STRESS RESPONSE PROTEIN YAAA"/>
    <property type="match status" value="1"/>
</dbReference>